<dbReference type="InterPro" id="IPR036895">
    <property type="entry name" value="Uracil-DNA_glycosylase-like_sf"/>
</dbReference>
<dbReference type="SUPFAM" id="SSF52141">
    <property type="entry name" value="Uracil-DNA glycosylase-like"/>
    <property type="match status" value="1"/>
</dbReference>
<feature type="non-terminal residue" evidence="1">
    <location>
        <position position="1"/>
    </location>
</feature>
<organism evidence="1 2">
    <name type="scientific">Arthrobacter deserti</name>
    <dbReference type="NCBI Taxonomy" id="1742687"/>
    <lineage>
        <taxon>Bacteria</taxon>
        <taxon>Bacillati</taxon>
        <taxon>Actinomycetota</taxon>
        <taxon>Actinomycetes</taxon>
        <taxon>Micrococcales</taxon>
        <taxon>Micrococcaceae</taxon>
        <taxon>Arthrobacter</taxon>
    </lineage>
</organism>
<gene>
    <name evidence="1" type="ORF">HER39_14395</name>
</gene>
<reference evidence="1 2" key="1">
    <citation type="submission" date="2020-04" db="EMBL/GenBank/DDBJ databases">
        <authorList>
            <person name="Liu S."/>
        </authorList>
    </citation>
    <scope>NUCLEOTIDE SEQUENCE [LARGE SCALE GENOMIC DNA]</scope>
    <source>
        <strain evidence="1 2">CGMCC 1.15091</strain>
    </source>
</reference>
<dbReference type="EMBL" id="JAAZSR010000294">
    <property type="protein sequence ID" value="NKX51731.1"/>
    <property type="molecule type" value="Genomic_DNA"/>
</dbReference>
<sequence>AMIVGLNPAPPSVELGHYYQGGYGRMQLDRLAKAGLFDAPSGNRFFEEPALASGVGFADLVKRPACRSDPVRPPEQRHGREAVLASLRARKVPLIICVFKAPVKPLLDREGPPGVQPARTSWGGLVFRMAGPTENRGKTARVMDEFERLLRHL</sequence>
<protein>
    <submittedName>
        <fullName evidence="1">Uncharacterized protein</fullName>
    </submittedName>
</protein>
<dbReference type="Gene3D" id="3.40.470.10">
    <property type="entry name" value="Uracil-DNA glycosylase-like domain"/>
    <property type="match status" value="1"/>
</dbReference>
<name>A0ABX1JTT3_9MICC</name>
<proteinExistence type="predicted"/>
<evidence type="ECO:0000313" key="2">
    <source>
        <dbReference type="Proteomes" id="UP000523795"/>
    </source>
</evidence>
<accession>A0ABX1JTT3</accession>
<keyword evidence="2" id="KW-1185">Reference proteome</keyword>
<dbReference type="Proteomes" id="UP000523795">
    <property type="component" value="Unassembled WGS sequence"/>
</dbReference>
<evidence type="ECO:0000313" key="1">
    <source>
        <dbReference type="EMBL" id="NKX51731.1"/>
    </source>
</evidence>
<comment type="caution">
    <text evidence="1">The sequence shown here is derived from an EMBL/GenBank/DDBJ whole genome shotgun (WGS) entry which is preliminary data.</text>
</comment>